<dbReference type="EMBL" id="DXDC01000143">
    <property type="protein sequence ID" value="HIY65604.1"/>
    <property type="molecule type" value="Genomic_DNA"/>
</dbReference>
<organism evidence="2 3">
    <name type="scientific">Candidatus Agrococcus pullicola</name>
    <dbReference type="NCBI Taxonomy" id="2838429"/>
    <lineage>
        <taxon>Bacteria</taxon>
        <taxon>Bacillati</taxon>
        <taxon>Actinomycetota</taxon>
        <taxon>Actinomycetes</taxon>
        <taxon>Micrococcales</taxon>
        <taxon>Microbacteriaceae</taxon>
        <taxon>Agrococcus</taxon>
    </lineage>
</organism>
<dbReference type="Proteomes" id="UP000824005">
    <property type="component" value="Unassembled WGS sequence"/>
</dbReference>
<dbReference type="GO" id="GO:0016646">
    <property type="term" value="F:oxidoreductase activity, acting on the CH-NH group of donors, NAD or NADP as acceptor"/>
    <property type="evidence" value="ECO:0007669"/>
    <property type="project" value="TreeGrafter"/>
</dbReference>
<name>A0A9D1YTL5_9MICO</name>
<dbReference type="InterPro" id="IPR016040">
    <property type="entry name" value="NAD(P)-bd_dom"/>
</dbReference>
<dbReference type="InterPro" id="IPR036291">
    <property type="entry name" value="NAD(P)-bd_dom_sf"/>
</dbReference>
<dbReference type="InterPro" id="IPR051606">
    <property type="entry name" value="Polyketide_Oxido-like"/>
</dbReference>
<sequence length="211" mass="22803">MANITVLGASGFAGGHVVQEATTRNHRVTAVSRAGTENEGTRNIRGSVLDGSVLDEALTNADVVVGAISPRGDMAGRVIEAYRNIAQRLSGTDTRLIVIGGFGSLKMPESERIANTDDFPEAYRPEARELLEVLLALETFDDLDWTYVSPAANFGSYIPNQERLGRYRTSDETPLFDEQGESAISGADLAVAVLDTIESGDHRRSHVSFVY</sequence>
<proteinExistence type="predicted"/>
<dbReference type="SUPFAM" id="SSF51735">
    <property type="entry name" value="NAD(P)-binding Rossmann-fold domains"/>
    <property type="match status" value="1"/>
</dbReference>
<dbReference type="PANTHER" id="PTHR43355:SF2">
    <property type="entry name" value="FLAVIN REDUCTASE (NADPH)"/>
    <property type="match status" value="1"/>
</dbReference>
<accession>A0A9D1YTL5</accession>
<dbReference type="Gene3D" id="3.40.50.720">
    <property type="entry name" value="NAD(P)-binding Rossmann-like Domain"/>
    <property type="match status" value="1"/>
</dbReference>
<dbReference type="Pfam" id="PF13460">
    <property type="entry name" value="NAD_binding_10"/>
    <property type="match status" value="1"/>
</dbReference>
<feature type="domain" description="NAD(P)-binding" evidence="1">
    <location>
        <begin position="8"/>
        <end position="197"/>
    </location>
</feature>
<evidence type="ECO:0000313" key="2">
    <source>
        <dbReference type="EMBL" id="HIY65604.1"/>
    </source>
</evidence>
<dbReference type="AlphaFoldDB" id="A0A9D1YTL5"/>
<dbReference type="PANTHER" id="PTHR43355">
    <property type="entry name" value="FLAVIN REDUCTASE (NADPH)"/>
    <property type="match status" value="1"/>
</dbReference>
<protein>
    <submittedName>
        <fullName evidence="2">NAD(P)H-binding protein</fullName>
    </submittedName>
</protein>
<comment type="caution">
    <text evidence="2">The sequence shown here is derived from an EMBL/GenBank/DDBJ whole genome shotgun (WGS) entry which is preliminary data.</text>
</comment>
<reference evidence="2" key="2">
    <citation type="submission" date="2021-04" db="EMBL/GenBank/DDBJ databases">
        <authorList>
            <person name="Gilroy R."/>
        </authorList>
    </citation>
    <scope>NUCLEOTIDE SEQUENCE</scope>
    <source>
        <strain evidence="2">ChiGjej1B1-98</strain>
    </source>
</reference>
<gene>
    <name evidence="2" type="ORF">H9830_04935</name>
</gene>
<evidence type="ECO:0000259" key="1">
    <source>
        <dbReference type="Pfam" id="PF13460"/>
    </source>
</evidence>
<reference evidence="2" key="1">
    <citation type="journal article" date="2021" name="PeerJ">
        <title>Extensive microbial diversity within the chicken gut microbiome revealed by metagenomics and culture.</title>
        <authorList>
            <person name="Gilroy R."/>
            <person name="Ravi A."/>
            <person name="Getino M."/>
            <person name="Pursley I."/>
            <person name="Horton D.L."/>
            <person name="Alikhan N.F."/>
            <person name="Baker D."/>
            <person name="Gharbi K."/>
            <person name="Hall N."/>
            <person name="Watson M."/>
            <person name="Adriaenssens E.M."/>
            <person name="Foster-Nyarko E."/>
            <person name="Jarju S."/>
            <person name="Secka A."/>
            <person name="Antonio M."/>
            <person name="Oren A."/>
            <person name="Chaudhuri R.R."/>
            <person name="La Ragione R."/>
            <person name="Hildebrand F."/>
            <person name="Pallen M.J."/>
        </authorList>
    </citation>
    <scope>NUCLEOTIDE SEQUENCE</scope>
    <source>
        <strain evidence="2">ChiGjej1B1-98</strain>
    </source>
</reference>
<evidence type="ECO:0000313" key="3">
    <source>
        <dbReference type="Proteomes" id="UP000824005"/>
    </source>
</evidence>